<protein>
    <submittedName>
        <fullName evidence="2">Uncharacterized protein</fullName>
    </submittedName>
</protein>
<comment type="caution">
    <text evidence="2">The sequence shown here is derived from an EMBL/GenBank/DDBJ whole genome shotgun (WGS) entry which is preliminary data.</text>
</comment>
<feature type="region of interest" description="Disordered" evidence="1">
    <location>
        <begin position="96"/>
        <end position="117"/>
    </location>
</feature>
<name>A0ABR1AZ56_POLSC</name>
<sequence length="117" mass="13527">MTVGSTIVNSRKISDTIELIHENDSQISHRLSSFRFHHKNLRTSPVGGTTNVSRHPTPDVFDTSKRPLNKEKNYNLYSHSVLGLRDEKFLMTIPHDEGRKKRADDDDNHPRKIIIIR</sequence>
<feature type="region of interest" description="Disordered" evidence="1">
    <location>
        <begin position="42"/>
        <end position="66"/>
    </location>
</feature>
<dbReference type="EMBL" id="JAWJWF010000006">
    <property type="protein sequence ID" value="KAK6631643.1"/>
    <property type="molecule type" value="Genomic_DNA"/>
</dbReference>
<gene>
    <name evidence="2" type="ORF">RUM44_006172</name>
</gene>
<accession>A0ABR1AZ56</accession>
<feature type="compositionally biased region" description="Polar residues" evidence="1">
    <location>
        <begin position="42"/>
        <end position="54"/>
    </location>
</feature>
<proteinExistence type="predicted"/>
<feature type="compositionally biased region" description="Basic and acidic residues" evidence="1">
    <location>
        <begin position="96"/>
        <end position="110"/>
    </location>
</feature>
<dbReference type="Proteomes" id="UP001359485">
    <property type="component" value="Unassembled WGS sequence"/>
</dbReference>
<organism evidence="2 3">
    <name type="scientific">Polyplax serrata</name>
    <name type="common">Common mouse louse</name>
    <dbReference type="NCBI Taxonomy" id="468196"/>
    <lineage>
        <taxon>Eukaryota</taxon>
        <taxon>Metazoa</taxon>
        <taxon>Ecdysozoa</taxon>
        <taxon>Arthropoda</taxon>
        <taxon>Hexapoda</taxon>
        <taxon>Insecta</taxon>
        <taxon>Pterygota</taxon>
        <taxon>Neoptera</taxon>
        <taxon>Paraneoptera</taxon>
        <taxon>Psocodea</taxon>
        <taxon>Troctomorpha</taxon>
        <taxon>Phthiraptera</taxon>
        <taxon>Anoplura</taxon>
        <taxon>Polyplacidae</taxon>
        <taxon>Polyplax</taxon>
    </lineage>
</organism>
<evidence type="ECO:0000256" key="1">
    <source>
        <dbReference type="SAM" id="MobiDB-lite"/>
    </source>
</evidence>
<evidence type="ECO:0000313" key="3">
    <source>
        <dbReference type="Proteomes" id="UP001359485"/>
    </source>
</evidence>
<evidence type="ECO:0000313" key="2">
    <source>
        <dbReference type="EMBL" id="KAK6631643.1"/>
    </source>
</evidence>
<keyword evidence="3" id="KW-1185">Reference proteome</keyword>
<reference evidence="2 3" key="1">
    <citation type="submission" date="2023-09" db="EMBL/GenBank/DDBJ databases">
        <title>Genomes of two closely related lineages of the louse Polyplax serrata with different host specificities.</title>
        <authorList>
            <person name="Martinu J."/>
            <person name="Tarabai H."/>
            <person name="Stefka J."/>
            <person name="Hypsa V."/>
        </authorList>
    </citation>
    <scope>NUCLEOTIDE SEQUENCE [LARGE SCALE GENOMIC DNA]</scope>
    <source>
        <strain evidence="2">98ZLc_SE</strain>
    </source>
</reference>